<dbReference type="InterPro" id="IPR046353">
    <property type="entry name" value="CBS_C"/>
</dbReference>
<reference evidence="3" key="1">
    <citation type="journal article" date="2011" name="BMC Genomics">
        <title>Shotgun sequencing of Yersinia enterocolitica strain W22703 (biotype 2, serotype O:9): genomic evidence for oscillation between invertebrates and mammals.</title>
        <authorList>
            <person name="Fuchs T.M."/>
            <person name="Brandt K."/>
            <person name="Starke M."/>
            <person name="Rattei T."/>
        </authorList>
    </citation>
    <scope>NUCLEOTIDE SEQUENCE</scope>
</reference>
<dbReference type="PANTHER" id="PTHR43080">
    <property type="entry name" value="CBS DOMAIN-CONTAINING PROTEIN CBSX3, MITOCHONDRIAL"/>
    <property type="match status" value="1"/>
</dbReference>
<sequence>MTFVCDSGNKYLSKMFNDYWLLEQGLLSKPQLGDLRDYITYRHEDGATISVSPEDTLAVAHARMRLYDISQLPVLAGEKVVGLIDEWDLLNAVQADASHFKHPVSSAMTRQVKTLQKEADYRSLLTTFNDGHVAVVLDGERFLGLITRTDVLNTWRQKLA</sequence>
<dbReference type="PANTHER" id="PTHR43080:SF2">
    <property type="entry name" value="CBS DOMAIN-CONTAINING PROTEIN"/>
    <property type="match status" value="1"/>
</dbReference>
<dbReference type="InterPro" id="IPR051257">
    <property type="entry name" value="Diverse_CBS-Domain"/>
</dbReference>
<dbReference type="SUPFAM" id="SSF54631">
    <property type="entry name" value="CBS-domain pair"/>
    <property type="match status" value="1"/>
</dbReference>
<accession>F4N0X9</accession>
<proteinExistence type="predicted"/>
<organism evidence="3">
    <name type="scientific">Yersinia enterocolitica W22703</name>
    <dbReference type="NCBI Taxonomy" id="913028"/>
    <lineage>
        <taxon>Bacteria</taxon>
        <taxon>Pseudomonadati</taxon>
        <taxon>Pseudomonadota</taxon>
        <taxon>Gammaproteobacteria</taxon>
        <taxon>Enterobacterales</taxon>
        <taxon>Yersiniaceae</taxon>
        <taxon>Yersinia</taxon>
    </lineage>
</organism>
<dbReference type="Pfam" id="PF00571">
    <property type="entry name" value="CBS"/>
    <property type="match status" value="2"/>
</dbReference>
<evidence type="ECO:0000256" key="1">
    <source>
        <dbReference type="ARBA" id="ARBA00023122"/>
    </source>
</evidence>
<keyword evidence="3" id="KW-0456">Lyase</keyword>
<evidence type="ECO:0000313" key="3">
    <source>
        <dbReference type="EMBL" id="CBX71737.1"/>
    </source>
</evidence>
<dbReference type="InterPro" id="IPR000644">
    <property type="entry name" value="CBS_dom"/>
</dbReference>
<dbReference type="InterPro" id="IPR046342">
    <property type="entry name" value="CBS_dom_sf"/>
</dbReference>
<keyword evidence="1" id="KW-0129">CBS domain</keyword>
<dbReference type="EMBL" id="FR718642">
    <property type="protein sequence ID" value="CBX71737.1"/>
    <property type="molecule type" value="Genomic_DNA"/>
</dbReference>
<dbReference type="CDD" id="cd04608">
    <property type="entry name" value="CBS_pair_CBS"/>
    <property type="match status" value="1"/>
</dbReference>
<feature type="domain" description="CBS" evidence="2">
    <location>
        <begin position="47"/>
        <end position="94"/>
    </location>
</feature>
<dbReference type="Gene3D" id="3.10.580.10">
    <property type="entry name" value="CBS-domain"/>
    <property type="match status" value="1"/>
</dbReference>
<dbReference type="GO" id="GO:0016740">
    <property type="term" value="F:transferase activity"/>
    <property type="evidence" value="ECO:0007669"/>
    <property type="project" value="UniProtKB-KW"/>
</dbReference>
<evidence type="ECO:0000259" key="2">
    <source>
        <dbReference type="SMART" id="SM00116"/>
    </source>
</evidence>
<dbReference type="GO" id="GO:0016829">
    <property type="term" value="F:lyase activity"/>
    <property type="evidence" value="ECO:0007669"/>
    <property type="project" value="UniProtKB-KW"/>
</dbReference>
<gene>
    <name evidence="3" type="ORF">YEW_GL27910</name>
</gene>
<feature type="domain" description="CBS" evidence="2">
    <location>
        <begin position="111"/>
        <end position="156"/>
    </location>
</feature>
<name>F4N0X9_YEREN</name>
<dbReference type="AlphaFoldDB" id="F4N0X9"/>
<protein>
    <recommendedName>
        <fullName evidence="2">CBS domain-containing protein</fullName>
    </recommendedName>
</protein>
<dbReference type="SMART" id="SM00116">
    <property type="entry name" value="CBS"/>
    <property type="match status" value="2"/>
</dbReference>
<keyword evidence="3" id="KW-0808">Transferase</keyword>